<feature type="compositionally biased region" description="Basic residues" evidence="1">
    <location>
        <begin position="119"/>
        <end position="135"/>
    </location>
</feature>
<feature type="compositionally biased region" description="Basic and acidic residues" evidence="1">
    <location>
        <begin position="69"/>
        <end position="92"/>
    </location>
</feature>
<protein>
    <recommendedName>
        <fullName evidence="4">DUF834 domain-containing protein</fullName>
    </recommendedName>
</protein>
<reference evidence="2" key="2">
    <citation type="submission" date="2018-05" db="EMBL/GenBank/DDBJ databases">
        <title>OmerRS3 (Oryza meridionalis Reference Sequence Version 3).</title>
        <authorList>
            <person name="Zhang J."/>
            <person name="Kudrna D."/>
            <person name="Lee S."/>
            <person name="Talag J."/>
            <person name="Welchert J."/>
            <person name="Wing R.A."/>
        </authorList>
    </citation>
    <scope>NUCLEOTIDE SEQUENCE [LARGE SCALE GENOMIC DNA]</scope>
    <source>
        <strain evidence="2">cv. OR44</strain>
    </source>
</reference>
<reference evidence="2" key="1">
    <citation type="submission" date="2015-04" db="UniProtKB">
        <authorList>
            <consortium name="EnsemblPlants"/>
        </authorList>
    </citation>
    <scope>IDENTIFICATION</scope>
</reference>
<evidence type="ECO:0000313" key="3">
    <source>
        <dbReference type="Proteomes" id="UP000008021"/>
    </source>
</evidence>
<name>A0A0E0EH50_9ORYZ</name>
<sequence>MTVAARPRSWLVRATTKAEASDGDNVTAEAGVDDGHSCGERGDDDCCGRDGREPRLRMQAMATATAGVDEGHNCGGRGDDDGCGHGGREPRPRMQAMVAARRRRRRPQGDEDAGGTRAVGRRRCRRTQVRGQRRRTQADNSGGADGRR</sequence>
<organism evidence="2">
    <name type="scientific">Oryza meridionalis</name>
    <dbReference type="NCBI Taxonomy" id="40149"/>
    <lineage>
        <taxon>Eukaryota</taxon>
        <taxon>Viridiplantae</taxon>
        <taxon>Streptophyta</taxon>
        <taxon>Embryophyta</taxon>
        <taxon>Tracheophyta</taxon>
        <taxon>Spermatophyta</taxon>
        <taxon>Magnoliopsida</taxon>
        <taxon>Liliopsida</taxon>
        <taxon>Poales</taxon>
        <taxon>Poaceae</taxon>
        <taxon>BOP clade</taxon>
        <taxon>Oryzoideae</taxon>
        <taxon>Oryzeae</taxon>
        <taxon>Oryzinae</taxon>
        <taxon>Oryza</taxon>
    </lineage>
</organism>
<feature type="compositionally biased region" description="Basic and acidic residues" evidence="1">
    <location>
        <begin position="33"/>
        <end position="56"/>
    </location>
</feature>
<evidence type="ECO:0008006" key="4">
    <source>
        <dbReference type="Google" id="ProtNLM"/>
    </source>
</evidence>
<feature type="region of interest" description="Disordered" evidence="1">
    <location>
        <begin position="15"/>
        <end position="148"/>
    </location>
</feature>
<evidence type="ECO:0000313" key="2">
    <source>
        <dbReference type="EnsemblPlants" id="OMERI08G01320.1"/>
    </source>
</evidence>
<proteinExistence type="predicted"/>
<dbReference type="EnsemblPlants" id="OMERI08G01320.1">
    <property type="protein sequence ID" value="OMERI08G01320.1"/>
    <property type="gene ID" value="OMERI08G01320"/>
</dbReference>
<accession>A0A0E0EH50</accession>
<dbReference type="Gramene" id="OMERI08G01320.1">
    <property type="protein sequence ID" value="OMERI08G01320.1"/>
    <property type="gene ID" value="OMERI08G01320"/>
</dbReference>
<keyword evidence="3" id="KW-1185">Reference proteome</keyword>
<dbReference type="AlphaFoldDB" id="A0A0E0EH50"/>
<dbReference type="HOGENOM" id="CLU_1761702_0_0_1"/>
<dbReference type="Proteomes" id="UP000008021">
    <property type="component" value="Chromosome 8"/>
</dbReference>
<evidence type="ECO:0000256" key="1">
    <source>
        <dbReference type="SAM" id="MobiDB-lite"/>
    </source>
</evidence>